<dbReference type="GO" id="GO:0004364">
    <property type="term" value="F:glutathione transferase activity"/>
    <property type="evidence" value="ECO:0007669"/>
    <property type="project" value="UniProtKB-EC"/>
</dbReference>
<dbReference type="AlphaFoldDB" id="A0AAW2VPN5"/>
<evidence type="ECO:0000256" key="4">
    <source>
        <dbReference type="ARBA" id="ARBA00022575"/>
    </source>
</evidence>
<dbReference type="FunFam" id="3.40.30.10:FF:000102">
    <property type="entry name" value="Glutathione S-transferase DHAR3 chloroplastic"/>
    <property type="match status" value="1"/>
</dbReference>
<dbReference type="GO" id="GO:0140547">
    <property type="term" value="P:acquisition of seed longevity"/>
    <property type="evidence" value="ECO:0007669"/>
    <property type="project" value="UniProtKB-ARBA"/>
</dbReference>
<comment type="similarity">
    <text evidence="12">Belongs to the GST superfamily. DHAR family.</text>
</comment>
<dbReference type="InterPro" id="IPR057425">
    <property type="entry name" value="DUF2921_N"/>
</dbReference>
<dbReference type="EMBL" id="JACGWJ010000003">
    <property type="protein sequence ID" value="KAL0430381.1"/>
    <property type="molecule type" value="Genomic_DNA"/>
</dbReference>
<evidence type="ECO:0000256" key="8">
    <source>
        <dbReference type="ARBA" id="ARBA00022989"/>
    </source>
</evidence>
<dbReference type="FunFam" id="1.20.1050.10:FF:000029">
    <property type="entry name" value="Glutathione S-transferase DHAR3, chloroplastic"/>
    <property type="match status" value="1"/>
</dbReference>
<sequence length="1179" mass="132485">MSTAKITPPAAALSATIKHLALSPRPTRRYFTTRITVPGFGRRPKNGLGMAMCSKASDPLEVCAKESLTTPNKLGDCPFTQRVLLTLEEKHLPYDLKLVDLKNKPEWFLSISPEGKVPLIKLDEKWIPDSDVITQALEEKFPEPPLATPLEKASVGSKIFSTFIGFLKSKDSNDGTEQALLTELTAFNDYLQENGPFINGKAISAADLSLAPKLYHLEIALGHYKNWSIPDSLTYVKSYMETIFSMDSFIKTRALREDVIEGWRSKVEENSTFQNYARRFSIHRHPPSPPLPLSSAAAAISYSDHCAAIVRDPPLLPSPNPPLFTPKFLALRHAHVDASANSMSKRISEIPRSLSFSSNKAYRTQKDAVFKIEGVLSLDGVGYSRNLTRRGLRLVHFRPPRIPVTPGDAWNSISFALSGFWDSVSGKLCMVGSGFGRLSSNHVVLKLDYLNSSNIFNSLVNGTMESIDVNNEMNRDPKLISILGVNLRTYKYELIDKEIESNEFQLLDDITSVSLGVEDLGQDMCTYIVSAGIVDLDYKSDCNSVNCNFLGRGNGNFTPSVMYFNQIECLDGDRVRFLLGFGDLGHNGYGLPFEPNKTLVSEGKWDGKKRRLNMVACRIFGDGDEGFVGECLIRLSLRFPARWTLRERSYIVGELWSSRSVNESGYFGRVSLSSIKNKNARAAGLTYEYKEISNARKSCANKMIQKTEEGKYPAPLSPDMRFDMFGSNKKVKDLWGYTSPLYIDNQPYQLSSVVGREAVSTWEGKQNLSKMINVSYILSLATSHDFRLNSEYMQIKSFEISAEGTYEFGSGHLCMIGCMDVGPPKVRIGRNLSLDCDILVDIQYPPLNTRNGGALKGTIESTREKSDHLYFEPFEIFASSVYAGQAKESIWRMDLEITMVLISNTLSCIFMALQLLHVRRHADALPMVSVIMLIVLTLGHLVPLLLNFEALFMMRHNNVNVYFGNDGWLEVNEVLVRVITMIPFLLEVGLLQMAWSARSGDGNKENLWISDRKVLYLSLPMYIGGGLIAWFVHLSRKSYQRPRIHHLGYKQQSLWGDLKSYAGLILDGFLLPQVLFNIFSNSNVKALAPSFYFGITFVRLLPHAYDLYRSHSSAWSFSYIYANPRLDYYSTAWDIIISVGGLLFVFIIYLQQRFGGRCLLPGRFRQRSSYEKLPVASTA</sequence>
<dbReference type="Pfam" id="PF11145">
    <property type="entry name" value="DUF2921"/>
    <property type="match status" value="1"/>
</dbReference>
<evidence type="ECO:0000256" key="2">
    <source>
        <dbReference type="ARBA" id="ARBA00004127"/>
    </source>
</evidence>
<evidence type="ECO:0000259" key="16">
    <source>
        <dbReference type="PROSITE" id="PS50404"/>
    </source>
</evidence>
<dbReference type="Gene3D" id="1.20.1050.10">
    <property type="match status" value="1"/>
</dbReference>
<keyword evidence="5" id="KW-0808">Transferase</keyword>
<evidence type="ECO:0000256" key="5">
    <source>
        <dbReference type="ARBA" id="ARBA00022679"/>
    </source>
</evidence>
<dbReference type="Pfam" id="PF25333">
    <property type="entry name" value="DUF2921_N"/>
    <property type="match status" value="3"/>
</dbReference>
<name>A0AAW2VPN5_SESRA</name>
<evidence type="ECO:0000256" key="15">
    <source>
        <dbReference type="SAM" id="Phobius"/>
    </source>
</evidence>
<feature type="transmembrane region" description="Helical" evidence="15">
    <location>
        <begin position="930"/>
        <end position="954"/>
    </location>
</feature>
<accession>A0AAW2VPN5</accession>
<dbReference type="Gene3D" id="3.40.30.10">
    <property type="entry name" value="Glutaredoxin"/>
    <property type="match status" value="1"/>
</dbReference>
<evidence type="ECO:0000313" key="17">
    <source>
        <dbReference type="EMBL" id="KAL0430381.1"/>
    </source>
</evidence>
<comment type="caution">
    <text evidence="17">The sequence shown here is derived from an EMBL/GenBank/DDBJ whole genome shotgun (WGS) entry which is preliminary data.</text>
</comment>
<dbReference type="Pfam" id="PF13409">
    <property type="entry name" value="GST_N_2"/>
    <property type="match status" value="1"/>
</dbReference>
<organism evidence="17">
    <name type="scientific">Sesamum radiatum</name>
    <name type="common">Black benniseed</name>
    <dbReference type="NCBI Taxonomy" id="300843"/>
    <lineage>
        <taxon>Eukaryota</taxon>
        <taxon>Viridiplantae</taxon>
        <taxon>Streptophyta</taxon>
        <taxon>Embryophyta</taxon>
        <taxon>Tracheophyta</taxon>
        <taxon>Spermatophyta</taxon>
        <taxon>Magnoliopsida</taxon>
        <taxon>eudicotyledons</taxon>
        <taxon>Gunneridae</taxon>
        <taxon>Pentapetalae</taxon>
        <taxon>asterids</taxon>
        <taxon>lamiids</taxon>
        <taxon>Lamiales</taxon>
        <taxon>Pedaliaceae</taxon>
        <taxon>Sesamum</taxon>
    </lineage>
</organism>
<keyword evidence="6 15" id="KW-0812">Transmembrane</keyword>
<evidence type="ECO:0000256" key="7">
    <source>
        <dbReference type="ARBA" id="ARBA00022786"/>
    </source>
</evidence>
<comment type="catalytic activity">
    <reaction evidence="1">
        <text>S-ubiquitinyl-[E2 ubiquitin-conjugating enzyme]-L-cysteine + [acceptor protein]-L-lysine = [E2 ubiquitin-conjugating enzyme]-L-cysteine + N(6)-ubiquitinyl-[acceptor protein]-L-lysine.</text>
        <dbReference type="EC" id="2.3.2.27"/>
    </reaction>
</comment>
<reference evidence="17" key="2">
    <citation type="journal article" date="2024" name="Plant">
        <title>Genomic evolution and insights into agronomic trait innovations of Sesamum species.</title>
        <authorList>
            <person name="Miao H."/>
            <person name="Wang L."/>
            <person name="Qu L."/>
            <person name="Liu H."/>
            <person name="Sun Y."/>
            <person name="Le M."/>
            <person name="Wang Q."/>
            <person name="Wei S."/>
            <person name="Zheng Y."/>
            <person name="Lin W."/>
            <person name="Duan Y."/>
            <person name="Cao H."/>
            <person name="Xiong S."/>
            <person name="Wang X."/>
            <person name="Wei L."/>
            <person name="Li C."/>
            <person name="Ma Q."/>
            <person name="Ju M."/>
            <person name="Zhao R."/>
            <person name="Li G."/>
            <person name="Mu C."/>
            <person name="Tian Q."/>
            <person name="Mei H."/>
            <person name="Zhang T."/>
            <person name="Gao T."/>
            <person name="Zhang H."/>
        </authorList>
    </citation>
    <scope>NUCLEOTIDE SEQUENCE</scope>
    <source>
        <strain evidence="17">G02</strain>
    </source>
</reference>
<comment type="pathway">
    <text evidence="3">Protein modification; protein ubiquitination.</text>
</comment>
<dbReference type="CDD" id="cd00570">
    <property type="entry name" value="GST_N_family"/>
    <property type="match status" value="1"/>
</dbReference>
<dbReference type="GO" id="GO:0061630">
    <property type="term" value="F:ubiquitin protein ligase activity"/>
    <property type="evidence" value="ECO:0007669"/>
    <property type="project" value="UniProtKB-EC"/>
</dbReference>
<proteinExistence type="inferred from homology"/>
<evidence type="ECO:0000256" key="14">
    <source>
        <dbReference type="ARBA" id="ARBA00049544"/>
    </source>
</evidence>
<keyword evidence="4" id="KW-0216">Detoxification</keyword>
<evidence type="ECO:0000256" key="1">
    <source>
        <dbReference type="ARBA" id="ARBA00000900"/>
    </source>
</evidence>
<evidence type="ECO:0000256" key="11">
    <source>
        <dbReference type="ARBA" id="ARBA00023206"/>
    </source>
</evidence>
<dbReference type="GO" id="GO:0012505">
    <property type="term" value="C:endomembrane system"/>
    <property type="evidence" value="ECO:0007669"/>
    <property type="project" value="UniProtKB-SubCell"/>
</dbReference>
<dbReference type="GO" id="GO:0045174">
    <property type="term" value="F:glutathione dehydrogenase (ascorbate) activity"/>
    <property type="evidence" value="ECO:0007669"/>
    <property type="project" value="UniProtKB-EC"/>
</dbReference>
<dbReference type="PROSITE" id="PS50404">
    <property type="entry name" value="GST_NTER"/>
    <property type="match status" value="1"/>
</dbReference>
<comment type="catalytic activity">
    <reaction evidence="14">
        <text>L-dehydroascorbate + 2 glutathione = glutathione disulfide + L-ascorbate</text>
        <dbReference type="Rhea" id="RHEA:24424"/>
        <dbReference type="ChEBI" id="CHEBI:38290"/>
        <dbReference type="ChEBI" id="CHEBI:57925"/>
        <dbReference type="ChEBI" id="CHEBI:58297"/>
        <dbReference type="ChEBI" id="CHEBI:58539"/>
        <dbReference type="EC" id="1.8.5.1"/>
    </reaction>
</comment>
<comment type="catalytic activity">
    <reaction evidence="13">
        <text>RX + glutathione = an S-substituted glutathione + a halide anion + H(+)</text>
        <dbReference type="Rhea" id="RHEA:16437"/>
        <dbReference type="ChEBI" id="CHEBI:15378"/>
        <dbReference type="ChEBI" id="CHEBI:16042"/>
        <dbReference type="ChEBI" id="CHEBI:17792"/>
        <dbReference type="ChEBI" id="CHEBI:57925"/>
        <dbReference type="ChEBI" id="CHEBI:90779"/>
        <dbReference type="EC" id="2.5.1.18"/>
    </reaction>
</comment>
<evidence type="ECO:0000256" key="10">
    <source>
        <dbReference type="ARBA" id="ARBA00023136"/>
    </source>
</evidence>
<keyword evidence="10 15" id="KW-0472">Membrane</keyword>
<keyword evidence="7" id="KW-0833">Ubl conjugation pathway</keyword>
<evidence type="ECO:0000256" key="6">
    <source>
        <dbReference type="ARBA" id="ARBA00022692"/>
    </source>
</evidence>
<dbReference type="InterPro" id="IPR036282">
    <property type="entry name" value="Glutathione-S-Trfase_C_sf"/>
</dbReference>
<keyword evidence="9" id="KW-0560">Oxidoreductase</keyword>
<evidence type="ECO:0000256" key="12">
    <source>
        <dbReference type="ARBA" id="ARBA00024194"/>
    </source>
</evidence>
<dbReference type="SUPFAM" id="SSF52833">
    <property type="entry name" value="Thioredoxin-like"/>
    <property type="match status" value="1"/>
</dbReference>
<evidence type="ECO:0000256" key="13">
    <source>
        <dbReference type="ARBA" id="ARBA00047960"/>
    </source>
</evidence>
<feature type="transmembrane region" description="Helical" evidence="15">
    <location>
        <begin position="1091"/>
        <end position="1108"/>
    </location>
</feature>
<dbReference type="SUPFAM" id="SSF47616">
    <property type="entry name" value="GST C-terminal domain-like"/>
    <property type="match status" value="1"/>
</dbReference>
<dbReference type="SFLD" id="SFLDS00019">
    <property type="entry name" value="Glutathione_Transferase_(cytos"/>
    <property type="match status" value="1"/>
</dbReference>
<evidence type="ECO:0000256" key="9">
    <source>
        <dbReference type="ARBA" id="ARBA00023002"/>
    </source>
</evidence>
<dbReference type="PANTHER" id="PTHR33389:SF22">
    <property type="entry name" value="FAMILY PROTEIN, PUTATIVE (DUF2921)-RELATED"/>
    <property type="match status" value="1"/>
</dbReference>
<comment type="subcellular location">
    <subcellularLocation>
        <location evidence="2">Endomembrane system</location>
        <topology evidence="2">Multi-pass membrane protein</topology>
    </subcellularLocation>
</comment>
<dbReference type="SFLD" id="SFLDG00358">
    <property type="entry name" value="Main_(cytGST)"/>
    <property type="match status" value="1"/>
</dbReference>
<reference evidence="17" key="1">
    <citation type="submission" date="2020-06" db="EMBL/GenBank/DDBJ databases">
        <authorList>
            <person name="Li T."/>
            <person name="Hu X."/>
            <person name="Zhang T."/>
            <person name="Song X."/>
            <person name="Zhang H."/>
            <person name="Dai N."/>
            <person name="Sheng W."/>
            <person name="Hou X."/>
            <person name="Wei L."/>
        </authorList>
    </citation>
    <scope>NUCLEOTIDE SEQUENCE</scope>
    <source>
        <strain evidence="17">G02</strain>
        <tissue evidence="17">Leaf</tissue>
    </source>
</reference>
<dbReference type="InterPro" id="IPR021319">
    <property type="entry name" value="DUF2921"/>
</dbReference>
<feature type="transmembrane region" description="Helical" evidence="15">
    <location>
        <begin position="1014"/>
        <end position="1032"/>
    </location>
</feature>
<dbReference type="CDD" id="cd03201">
    <property type="entry name" value="GST_C_DHAR"/>
    <property type="match status" value="1"/>
</dbReference>
<protein>
    <submittedName>
        <fullName evidence="17">Glutathione S-transferase DHAR2, chloroplastic</fullName>
    </submittedName>
</protein>
<keyword evidence="11" id="KW-0318">Glutathionylation</keyword>
<feature type="transmembrane region" description="Helical" evidence="15">
    <location>
        <begin position="974"/>
        <end position="993"/>
    </location>
</feature>
<evidence type="ECO:0000256" key="3">
    <source>
        <dbReference type="ARBA" id="ARBA00004906"/>
    </source>
</evidence>
<dbReference type="InterPro" id="IPR036249">
    <property type="entry name" value="Thioredoxin-like_sf"/>
</dbReference>
<gene>
    <name evidence="17" type="ORF">Sradi_0664100</name>
</gene>
<keyword evidence="8 15" id="KW-1133">Transmembrane helix</keyword>
<dbReference type="InterPro" id="IPR004045">
    <property type="entry name" value="Glutathione_S-Trfase_N"/>
</dbReference>
<feature type="transmembrane region" description="Helical" evidence="15">
    <location>
        <begin position="1128"/>
        <end position="1150"/>
    </location>
</feature>
<dbReference type="InterPro" id="IPR040079">
    <property type="entry name" value="Glutathione_S-Trfase"/>
</dbReference>
<dbReference type="GO" id="GO:0019852">
    <property type="term" value="P:L-ascorbic acid metabolic process"/>
    <property type="evidence" value="ECO:0007669"/>
    <property type="project" value="UniProtKB-ARBA"/>
</dbReference>
<feature type="domain" description="GST N-terminal" evidence="16">
    <location>
        <begin position="67"/>
        <end position="145"/>
    </location>
</feature>
<dbReference type="PANTHER" id="PTHR33389">
    <property type="entry name" value="FAMILY PROTEIN, PUTATIVE (DUF2921)-RELATED"/>
    <property type="match status" value="1"/>
</dbReference>